<gene>
    <name evidence="2" type="ORF">GCM10009559_21390</name>
</gene>
<dbReference type="PANTHER" id="PTHR43162:SF1">
    <property type="entry name" value="PRESTALK A DIFFERENTIATION PROTEIN A"/>
    <property type="match status" value="1"/>
</dbReference>
<evidence type="ECO:0000313" key="3">
    <source>
        <dbReference type="Proteomes" id="UP001499967"/>
    </source>
</evidence>
<dbReference type="InterPro" id="IPR036291">
    <property type="entry name" value="NAD(P)-bd_dom_sf"/>
</dbReference>
<sequence length="277" mass="28806">MRMNATLVIGGTGTTGRRVAAGLREQGVAVRVGGRRAPVPFEWTDPATWDRALDGVGAVYVVPLDGATLTGPLVERAVRHGVERVVLLSARGIDAPEFAAADAPLARTHLFGERAVRESGVTWTILRPTWFAQNFSEGFFRDAVRAAEIRLPAGEGAAAFVDAGDIAAVAVAALTGDGHGGQVYELSGPRPLTMAEAAAEIGAATGRDVRYVPVEPDAFVAELVTAGWPPADAADHAAAVAALRDGLDAPVSDGVRRALGRQPRSFAEFVAAADWPG</sequence>
<dbReference type="Proteomes" id="UP001499967">
    <property type="component" value="Unassembled WGS sequence"/>
</dbReference>
<accession>A0ABP4A722</accession>
<reference evidence="3" key="1">
    <citation type="journal article" date="2019" name="Int. J. Syst. Evol. Microbiol.">
        <title>The Global Catalogue of Microorganisms (GCM) 10K type strain sequencing project: providing services to taxonomists for standard genome sequencing and annotation.</title>
        <authorList>
            <consortium name="The Broad Institute Genomics Platform"/>
            <consortium name="The Broad Institute Genome Sequencing Center for Infectious Disease"/>
            <person name="Wu L."/>
            <person name="Ma J."/>
        </authorList>
    </citation>
    <scope>NUCLEOTIDE SEQUENCE [LARGE SCALE GENOMIC DNA]</scope>
    <source>
        <strain evidence="3">JCM 11117</strain>
    </source>
</reference>
<keyword evidence="3" id="KW-1185">Reference proteome</keyword>
<name>A0ABP4A722_9PSEU</name>
<comment type="caution">
    <text evidence="2">The sequence shown here is derived from an EMBL/GenBank/DDBJ whole genome shotgun (WGS) entry which is preliminary data.</text>
</comment>
<dbReference type="Pfam" id="PF13460">
    <property type="entry name" value="NAD_binding_10"/>
    <property type="match status" value="1"/>
</dbReference>
<evidence type="ECO:0000259" key="1">
    <source>
        <dbReference type="Pfam" id="PF13460"/>
    </source>
</evidence>
<dbReference type="Gene3D" id="3.40.50.720">
    <property type="entry name" value="NAD(P)-binding Rossmann-like Domain"/>
    <property type="match status" value="1"/>
</dbReference>
<dbReference type="SUPFAM" id="SSF51735">
    <property type="entry name" value="NAD(P)-binding Rossmann-fold domains"/>
    <property type="match status" value="1"/>
</dbReference>
<evidence type="ECO:0000313" key="2">
    <source>
        <dbReference type="EMBL" id="GAA0932434.1"/>
    </source>
</evidence>
<dbReference type="EMBL" id="BAAAHP010000058">
    <property type="protein sequence ID" value="GAA0932434.1"/>
    <property type="molecule type" value="Genomic_DNA"/>
</dbReference>
<proteinExistence type="predicted"/>
<feature type="domain" description="NAD(P)-binding" evidence="1">
    <location>
        <begin position="10"/>
        <end position="175"/>
    </location>
</feature>
<dbReference type="PANTHER" id="PTHR43162">
    <property type="match status" value="1"/>
</dbReference>
<dbReference type="InterPro" id="IPR051604">
    <property type="entry name" value="Ergot_Alk_Oxidoreductase"/>
</dbReference>
<dbReference type="InterPro" id="IPR016040">
    <property type="entry name" value="NAD(P)-bd_dom"/>
</dbReference>
<protein>
    <submittedName>
        <fullName evidence="2">NAD(P)H-binding protein</fullName>
    </submittedName>
</protein>
<organism evidence="2 3">
    <name type="scientific">Pseudonocardia zijingensis</name>
    <dbReference type="NCBI Taxonomy" id="153376"/>
    <lineage>
        <taxon>Bacteria</taxon>
        <taxon>Bacillati</taxon>
        <taxon>Actinomycetota</taxon>
        <taxon>Actinomycetes</taxon>
        <taxon>Pseudonocardiales</taxon>
        <taxon>Pseudonocardiaceae</taxon>
        <taxon>Pseudonocardia</taxon>
    </lineage>
</organism>
<dbReference type="Gene3D" id="3.90.25.10">
    <property type="entry name" value="UDP-galactose 4-epimerase, domain 1"/>
    <property type="match status" value="1"/>
</dbReference>